<sequence length="85" mass="9369">MTKSTTLCTILDYVKLATMALPITRTQARPKNVTNDESGNIAGMAATSIASDRKFDRKFPREKPAKKQGKHRKVELSGLLTCVSM</sequence>
<gene>
    <name evidence="1" type="ORF">PVK06_048176</name>
</gene>
<dbReference type="Proteomes" id="UP001358586">
    <property type="component" value="Chromosome 13"/>
</dbReference>
<protein>
    <submittedName>
        <fullName evidence="1">Uncharacterized protein</fullName>
    </submittedName>
</protein>
<evidence type="ECO:0000313" key="2">
    <source>
        <dbReference type="Proteomes" id="UP001358586"/>
    </source>
</evidence>
<organism evidence="1 2">
    <name type="scientific">Gossypium arboreum</name>
    <name type="common">Tree cotton</name>
    <name type="synonym">Gossypium nanking</name>
    <dbReference type="NCBI Taxonomy" id="29729"/>
    <lineage>
        <taxon>Eukaryota</taxon>
        <taxon>Viridiplantae</taxon>
        <taxon>Streptophyta</taxon>
        <taxon>Embryophyta</taxon>
        <taxon>Tracheophyta</taxon>
        <taxon>Spermatophyta</taxon>
        <taxon>Magnoliopsida</taxon>
        <taxon>eudicotyledons</taxon>
        <taxon>Gunneridae</taxon>
        <taxon>Pentapetalae</taxon>
        <taxon>rosids</taxon>
        <taxon>malvids</taxon>
        <taxon>Malvales</taxon>
        <taxon>Malvaceae</taxon>
        <taxon>Malvoideae</taxon>
        <taxon>Gossypium</taxon>
    </lineage>
</organism>
<dbReference type="EMBL" id="JARKNE010000013">
    <property type="protein sequence ID" value="KAK5771920.1"/>
    <property type="molecule type" value="Genomic_DNA"/>
</dbReference>
<accession>A0ABR0MH71</accession>
<comment type="caution">
    <text evidence="1">The sequence shown here is derived from an EMBL/GenBank/DDBJ whole genome shotgun (WGS) entry which is preliminary data.</text>
</comment>
<evidence type="ECO:0000313" key="1">
    <source>
        <dbReference type="EMBL" id="KAK5771920.1"/>
    </source>
</evidence>
<reference evidence="1 2" key="1">
    <citation type="submission" date="2023-03" db="EMBL/GenBank/DDBJ databases">
        <title>WGS of Gossypium arboreum.</title>
        <authorList>
            <person name="Yu D."/>
        </authorList>
    </citation>
    <scope>NUCLEOTIDE SEQUENCE [LARGE SCALE GENOMIC DNA]</scope>
    <source>
        <tissue evidence="1">Leaf</tissue>
    </source>
</reference>
<proteinExistence type="predicted"/>
<keyword evidence="2" id="KW-1185">Reference proteome</keyword>
<name>A0ABR0MH71_GOSAR</name>